<evidence type="ECO:0000313" key="1">
    <source>
        <dbReference type="EMBL" id="MDV0446222.1"/>
    </source>
</evidence>
<dbReference type="PROSITE" id="PS51257">
    <property type="entry name" value="PROKAR_LIPOPROTEIN"/>
    <property type="match status" value="1"/>
</dbReference>
<proteinExistence type="predicted"/>
<dbReference type="EMBL" id="JAWDKD010000002">
    <property type="protein sequence ID" value="MDV0446222.1"/>
    <property type="molecule type" value="Genomic_DNA"/>
</dbReference>
<gene>
    <name evidence="1" type="ORF">MsAg5_00500</name>
</gene>
<dbReference type="InterPro" id="IPR008979">
    <property type="entry name" value="Galactose-bd-like_sf"/>
</dbReference>
<reference evidence="1" key="1">
    <citation type="submission" date="2023-06" db="EMBL/GenBank/DDBJ databases">
        <title>Genome sequence of Methanosarcinaceae archaeon Ag5.</title>
        <authorList>
            <person name="Protasov E."/>
            <person name="Platt K."/>
            <person name="Poehlein A."/>
            <person name="Daniel R."/>
            <person name="Brune A."/>
        </authorList>
    </citation>
    <scope>NUCLEOTIDE SEQUENCE</scope>
    <source>
        <strain evidence="1">Ag5</strain>
    </source>
</reference>
<dbReference type="Gene3D" id="2.60.120.430">
    <property type="entry name" value="Galactose-binding lectin"/>
    <property type="match status" value="1"/>
</dbReference>
<dbReference type="GO" id="GO:0005975">
    <property type="term" value="P:carbohydrate metabolic process"/>
    <property type="evidence" value="ECO:0007669"/>
    <property type="project" value="InterPro"/>
</dbReference>
<dbReference type="RefSeq" id="WP_338098604.1">
    <property type="nucleotide sequence ID" value="NZ_JAWDKD010000002.1"/>
</dbReference>
<protein>
    <submittedName>
        <fullName evidence="1">Uncharacterized protein</fullName>
    </submittedName>
</protein>
<dbReference type="AlphaFoldDB" id="A0AAE4MIH7"/>
<accession>A0AAE4MIH7</accession>
<comment type="caution">
    <text evidence="1">The sequence shown here is derived from an EMBL/GenBank/DDBJ whole genome shotgun (WGS) entry which is preliminary data.</text>
</comment>
<dbReference type="SUPFAM" id="SSF48208">
    <property type="entry name" value="Six-hairpin glycosidases"/>
    <property type="match status" value="1"/>
</dbReference>
<dbReference type="Proteomes" id="UP001271789">
    <property type="component" value="Unassembled WGS sequence"/>
</dbReference>
<organism evidence="1 2">
    <name type="scientific">Methanolapillus africanus</name>
    <dbReference type="NCBI Taxonomy" id="3028297"/>
    <lineage>
        <taxon>Archaea</taxon>
        <taxon>Methanobacteriati</taxon>
        <taxon>Methanobacteriota</taxon>
        <taxon>Stenosarchaea group</taxon>
        <taxon>Methanomicrobia</taxon>
        <taxon>Methanosarcinales</taxon>
        <taxon>Methanosarcinaceae</taxon>
        <taxon>Methanolapillus</taxon>
    </lineage>
</organism>
<dbReference type="Gene3D" id="1.50.10.20">
    <property type="match status" value="1"/>
</dbReference>
<dbReference type="InterPro" id="IPR008928">
    <property type="entry name" value="6-hairpin_glycosidase_sf"/>
</dbReference>
<name>A0AAE4MIH7_9EURY</name>
<evidence type="ECO:0000313" key="2">
    <source>
        <dbReference type="Proteomes" id="UP001271789"/>
    </source>
</evidence>
<keyword evidence="2" id="KW-1185">Reference proteome</keyword>
<dbReference type="SUPFAM" id="SSF49785">
    <property type="entry name" value="Galactose-binding domain-like"/>
    <property type="match status" value="1"/>
</dbReference>
<sequence>MMNTIFKKAFPLILLLLPAVLLLSGCIDSDDNISAGNISNGAGSVLPNDSNHSAPGFESGNNSAAAYIQNQLAAQDHVYYVYKDFADGQNSFTQKAWMGNNNSGSAAMFEAAEPYSGTSSVRMNMKVVSGDWNGFMFLTGSTDRNGQPQLDFGEHDTGIDLTGASKLTFYARGENGGERVEFFMGGLGYDEYGRTDVPYPDSARKVSLGYVTLTDAWTKYEIDLTGKNLSRIGCGFGWVSNDRQNPGKSNITFYVDEIRYEFDDASTSASASLNPMFLQSYASEKPGTDASIINNFAYTYDNALVIMVLTNAGEYERAGQIADAMVYALDHDRFYSDGRLRNAYMAGNPESFPGWFSKGQPFAKMPGFYDLDKGVWYEDYYAVSTSTGNMAWAVLAMCDLYDATDNEKYLTAAEKMAGFILLQKDETNGGFMGGYEGFDGNQTRMTYKSTEHNIDLIPAFARLSDIEAQRGNAEKSKMYAAASGDAKKFVLSMYDADRGCFYTGTGLDGKTINRDVLPLDCNTWAILALGDDFSDSEKVMAFVEQNMAVENGYDFNADKDGAWFEGTSQMAVCYAMLGKDDDYRRVMNKLNANTLPDGSITAADRDGVSTGFKVSGLDLDWEYNKRVHLGATAWLSFAQTGYNPLKY</sequence>